<name>A0A4V3E0W4_9SPHI</name>
<dbReference type="EMBL" id="SNZV01000011">
    <property type="protein sequence ID" value="TDS08963.1"/>
    <property type="molecule type" value="Genomic_DNA"/>
</dbReference>
<dbReference type="AlphaFoldDB" id="A0A4V3E0W4"/>
<organism evidence="1 2">
    <name type="scientific">Sphingobacterium paludis</name>
    <dbReference type="NCBI Taxonomy" id="1476465"/>
    <lineage>
        <taxon>Bacteria</taxon>
        <taxon>Pseudomonadati</taxon>
        <taxon>Bacteroidota</taxon>
        <taxon>Sphingobacteriia</taxon>
        <taxon>Sphingobacteriales</taxon>
        <taxon>Sphingobacteriaceae</taxon>
        <taxon>Sphingobacterium</taxon>
    </lineage>
</organism>
<dbReference type="Proteomes" id="UP000294752">
    <property type="component" value="Unassembled WGS sequence"/>
</dbReference>
<keyword evidence="2" id="KW-1185">Reference proteome</keyword>
<sequence length="96" mass="10918">MDMDLYTLGDRNRFSMPIFADASYSFGVSRTRTFFINLKPGYSISVESVDHSGVKLETAISHELRVGRRSGLSYGFALGYNYQELNNVEQTELEHI</sequence>
<evidence type="ECO:0000313" key="2">
    <source>
        <dbReference type="Proteomes" id="UP000294752"/>
    </source>
</evidence>
<reference evidence="1 2" key="1">
    <citation type="submission" date="2019-03" db="EMBL/GenBank/DDBJ databases">
        <title>Genomic Encyclopedia of Type Strains, Phase III (KMG-III): the genomes of soil and plant-associated and newly described type strains.</title>
        <authorList>
            <person name="Whitman W."/>
        </authorList>
    </citation>
    <scope>NUCLEOTIDE SEQUENCE [LARGE SCALE GENOMIC DNA]</scope>
    <source>
        <strain evidence="1 2">CGMCC 1.12801</strain>
    </source>
</reference>
<protein>
    <submittedName>
        <fullName evidence="1">Uncharacterized protein</fullName>
    </submittedName>
</protein>
<comment type="caution">
    <text evidence="1">The sequence shown here is derived from an EMBL/GenBank/DDBJ whole genome shotgun (WGS) entry which is preliminary data.</text>
</comment>
<evidence type="ECO:0000313" key="1">
    <source>
        <dbReference type="EMBL" id="TDS08963.1"/>
    </source>
</evidence>
<proteinExistence type="predicted"/>
<accession>A0A4V3E0W4</accession>
<gene>
    <name evidence="1" type="ORF">B0I21_11192</name>
</gene>